<reference evidence="9" key="1">
    <citation type="journal article" date="2019" name="Int. J. Syst. Evol. Microbiol.">
        <title>The Global Catalogue of Microorganisms (GCM) 10K type strain sequencing project: providing services to taxonomists for standard genome sequencing and annotation.</title>
        <authorList>
            <consortium name="The Broad Institute Genomics Platform"/>
            <consortium name="The Broad Institute Genome Sequencing Center for Infectious Disease"/>
            <person name="Wu L."/>
            <person name="Ma J."/>
        </authorList>
    </citation>
    <scope>NUCLEOTIDE SEQUENCE [LARGE SCALE GENOMIC DNA]</scope>
    <source>
        <strain evidence="9">CCUG 63246</strain>
    </source>
</reference>
<organism evidence="8 9">
    <name type="scientific">Hwangdonia seohaensis</name>
    <dbReference type="NCBI Taxonomy" id="1240727"/>
    <lineage>
        <taxon>Bacteria</taxon>
        <taxon>Pseudomonadati</taxon>
        <taxon>Bacteroidota</taxon>
        <taxon>Flavobacteriia</taxon>
        <taxon>Flavobacteriales</taxon>
        <taxon>Flavobacteriaceae</taxon>
        <taxon>Hwangdonia</taxon>
    </lineage>
</organism>
<dbReference type="Proteomes" id="UP001597163">
    <property type="component" value="Unassembled WGS sequence"/>
</dbReference>
<name>A0ABW3RFA7_9FLAO</name>
<evidence type="ECO:0000256" key="3">
    <source>
        <dbReference type="ARBA" id="ARBA00023125"/>
    </source>
</evidence>
<keyword evidence="3 5" id="KW-0238">DNA-binding</keyword>
<dbReference type="InterPro" id="IPR050090">
    <property type="entry name" value="Tyrosine_recombinase_XerCD"/>
</dbReference>
<dbReference type="InterPro" id="IPR011010">
    <property type="entry name" value="DNA_brk_join_enz"/>
</dbReference>
<evidence type="ECO:0000256" key="4">
    <source>
        <dbReference type="ARBA" id="ARBA00023172"/>
    </source>
</evidence>
<keyword evidence="2" id="KW-0229">DNA integration</keyword>
<proteinExistence type="inferred from homology"/>
<gene>
    <name evidence="8" type="ORF">ACFQ2E_14710</name>
</gene>
<dbReference type="InterPro" id="IPR010998">
    <property type="entry name" value="Integrase_recombinase_N"/>
</dbReference>
<evidence type="ECO:0000256" key="5">
    <source>
        <dbReference type="PROSITE-ProRule" id="PRU01248"/>
    </source>
</evidence>
<dbReference type="InterPro" id="IPR002104">
    <property type="entry name" value="Integrase_catalytic"/>
</dbReference>
<dbReference type="Pfam" id="PF00589">
    <property type="entry name" value="Phage_integrase"/>
    <property type="match status" value="1"/>
</dbReference>
<accession>A0ABW3RFA7</accession>
<dbReference type="PROSITE" id="PS51900">
    <property type="entry name" value="CB"/>
    <property type="match status" value="1"/>
</dbReference>
<evidence type="ECO:0000256" key="2">
    <source>
        <dbReference type="ARBA" id="ARBA00022908"/>
    </source>
</evidence>
<dbReference type="InterPro" id="IPR025269">
    <property type="entry name" value="SAM-like_dom"/>
</dbReference>
<dbReference type="RefSeq" id="WP_311940609.1">
    <property type="nucleotide sequence ID" value="NZ_JAVSCK010000004.1"/>
</dbReference>
<dbReference type="InterPro" id="IPR013762">
    <property type="entry name" value="Integrase-like_cat_sf"/>
</dbReference>
<evidence type="ECO:0000313" key="8">
    <source>
        <dbReference type="EMBL" id="MFD1163679.1"/>
    </source>
</evidence>
<evidence type="ECO:0000256" key="1">
    <source>
        <dbReference type="ARBA" id="ARBA00008857"/>
    </source>
</evidence>
<evidence type="ECO:0000313" key="9">
    <source>
        <dbReference type="Proteomes" id="UP001597163"/>
    </source>
</evidence>
<dbReference type="PANTHER" id="PTHR30349">
    <property type="entry name" value="PHAGE INTEGRASE-RELATED"/>
    <property type="match status" value="1"/>
</dbReference>
<dbReference type="InterPro" id="IPR044068">
    <property type="entry name" value="CB"/>
</dbReference>
<comment type="caution">
    <text evidence="8">The sequence shown here is derived from an EMBL/GenBank/DDBJ whole genome shotgun (WGS) entry which is preliminary data.</text>
</comment>
<evidence type="ECO:0000259" key="6">
    <source>
        <dbReference type="PROSITE" id="PS51898"/>
    </source>
</evidence>
<sequence>MAKVNFYINKKNPDKEYTINVFLQNGRKGKFKKSTGLKIIGKHWDDLKQAPLPESKTGERNYYQLRRKLPKLKAKILESTIEANYNNETINSEWLSKVIEVFFGRSSADIDFIYLSDYANHFIDILPYRIQKNGVTGVSESTVKLYVTTLNKIIEFEKLKRKRFKIEEVNLKFHTDFIQFLSKVQKLNLNTIGKYIKCLKTILKNAKQYGLKINKEVESDAFRSTKEDIYFVTLNTDEIDKIFNLDLTNTPYLDNARNWLIIGVWTGARVSDLLKLDNSNINNNFIEYKSQKTKQKIILPIHWQVQSVIDRNEGNFPHKISNQRYNDWIKEVCKLAGINEVCKGSVFITKKTKSNKKEKTPQRKKVGTYPKWKLVSTHTARRSFATNHYGVLPTPVIMSATGHTTERMLLAYIRKTAKDNALVFQEFWKKEKMKQQKETKLKVIKTAN</sequence>
<dbReference type="Pfam" id="PF13102">
    <property type="entry name" value="Phage_int_SAM_5"/>
    <property type="match status" value="1"/>
</dbReference>
<dbReference type="Gene3D" id="1.10.443.10">
    <property type="entry name" value="Intergrase catalytic core"/>
    <property type="match status" value="1"/>
</dbReference>
<dbReference type="EMBL" id="JBHTLJ010000004">
    <property type="protein sequence ID" value="MFD1163679.1"/>
    <property type="molecule type" value="Genomic_DNA"/>
</dbReference>
<evidence type="ECO:0000259" key="7">
    <source>
        <dbReference type="PROSITE" id="PS51900"/>
    </source>
</evidence>
<protein>
    <submittedName>
        <fullName evidence="8">Site-specific integrase</fullName>
    </submittedName>
</protein>
<keyword evidence="4" id="KW-0233">DNA recombination</keyword>
<feature type="domain" description="Core-binding (CB)" evidence="7">
    <location>
        <begin position="113"/>
        <end position="207"/>
    </location>
</feature>
<dbReference type="SUPFAM" id="SSF56349">
    <property type="entry name" value="DNA breaking-rejoining enzymes"/>
    <property type="match status" value="1"/>
</dbReference>
<comment type="similarity">
    <text evidence="1">Belongs to the 'phage' integrase family.</text>
</comment>
<keyword evidence="9" id="KW-1185">Reference proteome</keyword>
<feature type="domain" description="Tyr recombinase" evidence="6">
    <location>
        <begin position="229"/>
        <end position="425"/>
    </location>
</feature>
<dbReference type="PANTHER" id="PTHR30349:SF64">
    <property type="entry name" value="PROPHAGE INTEGRASE INTD-RELATED"/>
    <property type="match status" value="1"/>
</dbReference>
<dbReference type="PROSITE" id="PS51898">
    <property type="entry name" value="TYR_RECOMBINASE"/>
    <property type="match status" value="1"/>
</dbReference>
<dbReference type="Gene3D" id="1.10.150.130">
    <property type="match status" value="1"/>
</dbReference>